<dbReference type="EMBL" id="CAJNRG010002041">
    <property type="protein sequence ID" value="CAF2042750.1"/>
    <property type="molecule type" value="Genomic_DNA"/>
</dbReference>
<keyword evidence="10" id="KW-1185">Reference proteome</keyword>
<dbReference type="Proteomes" id="UP000681720">
    <property type="component" value="Unassembled WGS sequence"/>
</dbReference>
<dbReference type="EMBL" id="CAJNOV010000976">
    <property type="protein sequence ID" value="CAF1044593.1"/>
    <property type="molecule type" value="Genomic_DNA"/>
</dbReference>
<dbReference type="Proteomes" id="UP000663866">
    <property type="component" value="Unassembled WGS sequence"/>
</dbReference>
<evidence type="ECO:0000313" key="10">
    <source>
        <dbReference type="Proteomes" id="UP000663866"/>
    </source>
</evidence>
<evidence type="ECO:0000313" key="8">
    <source>
        <dbReference type="EMBL" id="CAF3945889.1"/>
    </source>
</evidence>
<dbReference type="Proteomes" id="UP000663824">
    <property type="component" value="Unassembled WGS sequence"/>
</dbReference>
<dbReference type="EMBL" id="CAJOBG010001152">
    <property type="protein sequence ID" value="CAF3900103.1"/>
    <property type="molecule type" value="Genomic_DNA"/>
</dbReference>
<dbReference type="Proteomes" id="UP000663887">
    <property type="component" value="Unassembled WGS sequence"/>
</dbReference>
<dbReference type="Proteomes" id="UP000663855">
    <property type="component" value="Unassembled WGS sequence"/>
</dbReference>
<proteinExistence type="predicted"/>
<evidence type="ECO:0000313" key="4">
    <source>
        <dbReference type="EMBL" id="CAF2042750.1"/>
    </source>
</evidence>
<organism evidence="4 11">
    <name type="scientific">Rotaria magnacalcarata</name>
    <dbReference type="NCBI Taxonomy" id="392030"/>
    <lineage>
        <taxon>Eukaryota</taxon>
        <taxon>Metazoa</taxon>
        <taxon>Spiralia</taxon>
        <taxon>Gnathifera</taxon>
        <taxon>Rotifera</taxon>
        <taxon>Eurotatoria</taxon>
        <taxon>Bdelloidea</taxon>
        <taxon>Philodinida</taxon>
        <taxon>Philodinidae</taxon>
        <taxon>Rotaria</taxon>
    </lineage>
</organism>
<feature type="coiled-coil region" evidence="1">
    <location>
        <begin position="64"/>
        <end position="125"/>
    </location>
</feature>
<accession>A0A816P124</accession>
<protein>
    <submittedName>
        <fullName evidence="4">Uncharacterized protein</fullName>
    </submittedName>
</protein>
<comment type="caution">
    <text evidence="4">The sequence shown here is derived from an EMBL/GenBank/DDBJ whole genome shotgun (WGS) entry which is preliminary data.</text>
</comment>
<dbReference type="Proteomes" id="UP000663834">
    <property type="component" value="Unassembled WGS sequence"/>
</dbReference>
<dbReference type="Proteomes" id="UP000663856">
    <property type="component" value="Unassembled WGS sequence"/>
</dbReference>
<sequence>MYRSYPNVLPVANRYLGHKIFLKEQADHQSHVKNARSVLNLSESSEQFKFSPSVRQKQTREHGLAMIKQENERLRMRMTKTESQVDTHNHYVLHSLNISKRQREKAQHETELERLKKQLGRVRTSYPVRQYQEDFAKNKNVQNRLTRYPLKIK</sequence>
<evidence type="ECO:0000313" key="9">
    <source>
        <dbReference type="EMBL" id="CAF5072511.1"/>
    </source>
</evidence>
<evidence type="ECO:0000313" key="6">
    <source>
        <dbReference type="EMBL" id="CAF2255548.1"/>
    </source>
</evidence>
<name>A0A816P124_9BILA</name>
<dbReference type="OrthoDB" id="9991736at2759"/>
<dbReference type="EMBL" id="CAJNOW010001417">
    <property type="protein sequence ID" value="CAF1314688.1"/>
    <property type="molecule type" value="Genomic_DNA"/>
</dbReference>
<dbReference type="EMBL" id="CAJNRF010005290">
    <property type="protein sequence ID" value="CAF2069618.1"/>
    <property type="molecule type" value="Genomic_DNA"/>
</dbReference>
<dbReference type="EMBL" id="CAJNRE010021284">
    <property type="protein sequence ID" value="CAF2255548.1"/>
    <property type="molecule type" value="Genomic_DNA"/>
</dbReference>
<evidence type="ECO:0000313" key="7">
    <source>
        <dbReference type="EMBL" id="CAF3900103.1"/>
    </source>
</evidence>
<evidence type="ECO:0000313" key="3">
    <source>
        <dbReference type="EMBL" id="CAF1314688.1"/>
    </source>
</evidence>
<gene>
    <name evidence="2" type="ORF">CJN711_LOCUS4441</name>
    <name evidence="9" type="ORF">GIL414_LOCUS61204</name>
    <name evidence="3" type="ORF">KQP761_LOCUS5428</name>
    <name evidence="6" type="ORF">MBJ925_LOCUS38169</name>
    <name evidence="7" type="ORF">OVN521_LOCUS9462</name>
    <name evidence="8" type="ORF">UXM345_LOCUS13046</name>
    <name evidence="5" type="ORF">WKI299_LOCUS13914</name>
    <name evidence="4" type="ORF">XDN619_LOCUS7019</name>
</gene>
<dbReference type="EMBL" id="CAJOBF010001391">
    <property type="protein sequence ID" value="CAF3945889.1"/>
    <property type="molecule type" value="Genomic_DNA"/>
</dbReference>
<keyword evidence="1" id="KW-0175">Coiled coil</keyword>
<reference evidence="4" key="1">
    <citation type="submission" date="2021-02" db="EMBL/GenBank/DDBJ databases">
        <authorList>
            <person name="Nowell W R."/>
        </authorList>
    </citation>
    <scope>NUCLEOTIDE SEQUENCE</scope>
</reference>
<evidence type="ECO:0000313" key="5">
    <source>
        <dbReference type="EMBL" id="CAF2069618.1"/>
    </source>
</evidence>
<dbReference type="AlphaFoldDB" id="A0A816P124"/>
<dbReference type="Proteomes" id="UP000663842">
    <property type="component" value="Unassembled WGS sequence"/>
</dbReference>
<evidence type="ECO:0000313" key="11">
    <source>
        <dbReference type="Proteomes" id="UP000663887"/>
    </source>
</evidence>
<dbReference type="EMBL" id="CAJOBJ010239592">
    <property type="protein sequence ID" value="CAF5072511.1"/>
    <property type="molecule type" value="Genomic_DNA"/>
</dbReference>
<evidence type="ECO:0000313" key="2">
    <source>
        <dbReference type="EMBL" id="CAF1044593.1"/>
    </source>
</evidence>
<evidence type="ECO:0000256" key="1">
    <source>
        <dbReference type="SAM" id="Coils"/>
    </source>
</evidence>